<dbReference type="Gene3D" id="3.60.21.10">
    <property type="match status" value="1"/>
</dbReference>
<dbReference type="EMBL" id="JAFBCV010000005">
    <property type="protein sequence ID" value="MBM7838735.1"/>
    <property type="molecule type" value="Genomic_DNA"/>
</dbReference>
<keyword evidence="1" id="KW-0812">Transmembrane</keyword>
<evidence type="ECO:0000313" key="4">
    <source>
        <dbReference type="Proteomes" id="UP001179280"/>
    </source>
</evidence>
<evidence type="ECO:0000256" key="1">
    <source>
        <dbReference type="SAM" id="Phobius"/>
    </source>
</evidence>
<feature type="domain" description="Calcineurin-like phosphoesterase" evidence="2">
    <location>
        <begin position="144"/>
        <end position="307"/>
    </location>
</feature>
<proteinExistence type="predicted"/>
<evidence type="ECO:0000313" key="3">
    <source>
        <dbReference type="EMBL" id="MBM7838735.1"/>
    </source>
</evidence>
<keyword evidence="1" id="KW-1133">Transmembrane helix</keyword>
<dbReference type="CDD" id="cd07385">
    <property type="entry name" value="MPP_YkuE_C"/>
    <property type="match status" value="1"/>
</dbReference>
<dbReference type="Proteomes" id="UP001179280">
    <property type="component" value="Unassembled WGS sequence"/>
</dbReference>
<feature type="transmembrane region" description="Helical" evidence="1">
    <location>
        <begin position="97"/>
        <end position="118"/>
    </location>
</feature>
<gene>
    <name evidence="3" type="ORF">JOC54_001994</name>
</gene>
<dbReference type="RefSeq" id="WP_204465979.1">
    <property type="nucleotide sequence ID" value="NZ_JAFBCV010000005.1"/>
</dbReference>
<dbReference type="Pfam" id="PF00149">
    <property type="entry name" value="Metallophos"/>
    <property type="match status" value="1"/>
</dbReference>
<dbReference type="InterPro" id="IPR051158">
    <property type="entry name" value="Metallophosphoesterase_sf"/>
</dbReference>
<name>A0ABS2ST83_9BACI</name>
<dbReference type="SUPFAM" id="SSF56300">
    <property type="entry name" value="Metallo-dependent phosphatases"/>
    <property type="match status" value="1"/>
</dbReference>
<keyword evidence="4" id="KW-1185">Reference proteome</keyword>
<protein>
    <submittedName>
        <fullName evidence="3">MPP superfamily phosphohydrolase</fullName>
    </submittedName>
</protein>
<accession>A0ABS2ST83</accession>
<organism evidence="3 4">
    <name type="scientific">Shouchella xiaoxiensis</name>
    <dbReference type="NCBI Taxonomy" id="766895"/>
    <lineage>
        <taxon>Bacteria</taxon>
        <taxon>Bacillati</taxon>
        <taxon>Bacillota</taxon>
        <taxon>Bacilli</taxon>
        <taxon>Bacillales</taxon>
        <taxon>Bacillaceae</taxon>
        <taxon>Shouchella</taxon>
    </lineage>
</organism>
<dbReference type="PANTHER" id="PTHR31302:SF0">
    <property type="entry name" value="TRANSMEMBRANE PROTEIN WITH METALLOPHOSPHOESTERASE DOMAIN"/>
    <property type="match status" value="1"/>
</dbReference>
<feature type="transmembrane region" description="Helical" evidence="1">
    <location>
        <begin position="6"/>
        <end position="29"/>
    </location>
</feature>
<dbReference type="InterPro" id="IPR004843">
    <property type="entry name" value="Calcineurin-like_PHP"/>
</dbReference>
<feature type="transmembrane region" description="Helical" evidence="1">
    <location>
        <begin position="69"/>
        <end position="90"/>
    </location>
</feature>
<dbReference type="InterPro" id="IPR029052">
    <property type="entry name" value="Metallo-depent_PP-like"/>
</dbReference>
<sequence>MTTILTATLALLIYALACFYVSYNGWRWLNTSFSFPYKKSYFFVLSFLASAYILSYFVPFAWLELVGGYWLALFAYSLFLLPIANIIYFLSKKKKAVLLTLGYTFSALFTFVLIYGSFNAWSPVVRHYEVALNNESRSVQSEELRVLLAADLHIGNQIGEKHVQRFVDVVKDEAPDLVLLAGDIIDNTIDTFMEENLVALFEEIDSPLGVFVVPGNHDYYGGDLLLLKDEFQEIGIHFLMDQQVDVNGLLTIVGRKDFTDPDRLSIEELIEETSSALPIIMLDHQPRDISEARDSGVDLIVSGHTHRAQLWPGHLITQQLYENDWGYKQFDQLHSFTTSGFGFWGPALRIGSRSEVMVVDLQF</sequence>
<feature type="transmembrane region" description="Helical" evidence="1">
    <location>
        <begin position="41"/>
        <end position="63"/>
    </location>
</feature>
<comment type="caution">
    <text evidence="3">The sequence shown here is derived from an EMBL/GenBank/DDBJ whole genome shotgun (WGS) entry which is preliminary data.</text>
</comment>
<reference evidence="3" key="1">
    <citation type="submission" date="2021-01" db="EMBL/GenBank/DDBJ databases">
        <title>Genomic Encyclopedia of Type Strains, Phase IV (KMG-IV): sequencing the most valuable type-strain genomes for metagenomic binning, comparative biology and taxonomic classification.</title>
        <authorList>
            <person name="Goeker M."/>
        </authorList>
    </citation>
    <scope>NUCLEOTIDE SEQUENCE</scope>
    <source>
        <strain evidence="3">DSM 21943</strain>
    </source>
</reference>
<dbReference type="PANTHER" id="PTHR31302">
    <property type="entry name" value="TRANSMEMBRANE PROTEIN WITH METALLOPHOSPHOESTERASE DOMAIN-RELATED"/>
    <property type="match status" value="1"/>
</dbReference>
<evidence type="ECO:0000259" key="2">
    <source>
        <dbReference type="Pfam" id="PF00149"/>
    </source>
</evidence>
<keyword evidence="1" id="KW-0472">Membrane</keyword>